<evidence type="ECO:0000256" key="1">
    <source>
        <dbReference type="SAM" id="MobiDB-lite"/>
    </source>
</evidence>
<dbReference type="EMBL" id="CP011390">
    <property type="protein sequence ID" value="ANE53324.1"/>
    <property type="molecule type" value="Genomic_DNA"/>
</dbReference>
<evidence type="ECO:0000259" key="2">
    <source>
        <dbReference type="PROSITE" id="PS50933"/>
    </source>
</evidence>
<dbReference type="Pfam" id="PF07452">
    <property type="entry name" value="CHRD"/>
    <property type="match status" value="1"/>
</dbReference>
<reference evidence="3 4" key="2">
    <citation type="journal article" date="2016" name="Int. J. Syst. Evol. Microbiol.">
        <title>Flavisolibacter tropicus sp. nov., isolated from tropical soil.</title>
        <authorList>
            <person name="Lee J.J."/>
            <person name="Kang M.S."/>
            <person name="Kim G.S."/>
            <person name="Lee C.S."/>
            <person name="Lim S."/>
            <person name="Lee J."/>
            <person name="Roh S.H."/>
            <person name="Kang H."/>
            <person name="Ha J.M."/>
            <person name="Bae S."/>
            <person name="Jung H.Y."/>
            <person name="Kim M.K."/>
        </authorList>
    </citation>
    <scope>NUCLEOTIDE SEQUENCE [LARGE SCALE GENOMIC DNA]</scope>
    <source>
        <strain evidence="3 4">LCS9</strain>
    </source>
</reference>
<evidence type="ECO:0000313" key="3">
    <source>
        <dbReference type="EMBL" id="ANE53324.1"/>
    </source>
</evidence>
<accession>A0A172U2G2</accession>
<evidence type="ECO:0000313" key="4">
    <source>
        <dbReference type="Proteomes" id="UP000077177"/>
    </source>
</evidence>
<proteinExistence type="predicted"/>
<dbReference type="SMART" id="SM00754">
    <property type="entry name" value="CHRD"/>
    <property type="match status" value="1"/>
</dbReference>
<reference evidence="4" key="1">
    <citation type="submission" date="2015-01" db="EMBL/GenBank/DDBJ databases">
        <title>Flavisolibacter sp./LCS9/ whole genome sequencing.</title>
        <authorList>
            <person name="Kim M.K."/>
            <person name="Srinivasan S."/>
            <person name="Lee J.-J."/>
        </authorList>
    </citation>
    <scope>NUCLEOTIDE SEQUENCE [LARGE SCALE GENOMIC DNA]</scope>
    <source>
        <strain evidence="4">LCS9</strain>
    </source>
</reference>
<gene>
    <name evidence="3" type="ORF">SY85_04515</name>
</gene>
<organism evidence="3 4">
    <name type="scientific">Flavisolibacter tropicus</name>
    <dbReference type="NCBI Taxonomy" id="1492898"/>
    <lineage>
        <taxon>Bacteria</taxon>
        <taxon>Pseudomonadati</taxon>
        <taxon>Bacteroidota</taxon>
        <taxon>Chitinophagia</taxon>
        <taxon>Chitinophagales</taxon>
        <taxon>Chitinophagaceae</taxon>
        <taxon>Flavisolibacter</taxon>
    </lineage>
</organism>
<dbReference type="Proteomes" id="UP000077177">
    <property type="component" value="Chromosome"/>
</dbReference>
<dbReference type="KEGG" id="fla:SY85_04515"/>
<keyword evidence="4" id="KW-1185">Reference proteome</keyword>
<dbReference type="PATRIC" id="fig|1492898.3.peg.989"/>
<sequence length="140" mass="14432">MSCQSDLGFQDDKQASTLRITGEQATGAKERPTPVTTNATATISGTYDPNTNILNYTITWTGLSGAPTAAHFHGPADRNTAAGVLIAIPLPTGAGASGTVTSTATLTDQQESQALSQALYYNIHTAANPGGEIRGQLVVQ</sequence>
<dbReference type="InterPro" id="IPR010895">
    <property type="entry name" value="CHRD"/>
</dbReference>
<protein>
    <recommendedName>
        <fullName evidence="2">CHRD domain-containing protein</fullName>
    </recommendedName>
</protein>
<feature type="region of interest" description="Disordered" evidence="1">
    <location>
        <begin position="14"/>
        <end position="42"/>
    </location>
</feature>
<name>A0A172U2G2_9BACT</name>
<dbReference type="PROSITE" id="PS50933">
    <property type="entry name" value="CHRD"/>
    <property type="match status" value="1"/>
</dbReference>
<dbReference type="STRING" id="1492898.SY85_04515"/>
<dbReference type="AlphaFoldDB" id="A0A172U2G2"/>
<feature type="domain" description="CHRD" evidence="2">
    <location>
        <begin position="12"/>
        <end position="140"/>
    </location>
</feature>